<comment type="caution">
    <text evidence="1">The sequence shown here is derived from an EMBL/GenBank/DDBJ whole genome shotgun (WGS) entry which is preliminary data.</text>
</comment>
<dbReference type="SMART" id="SM00028">
    <property type="entry name" value="TPR"/>
    <property type="match status" value="4"/>
</dbReference>
<proteinExistence type="predicted"/>
<dbReference type="RefSeq" id="WP_169493544.1">
    <property type="nucleotide sequence ID" value="NZ_JABBGM010000004.1"/>
</dbReference>
<protein>
    <submittedName>
        <fullName evidence="1">Tetratricopeptide repeat protein</fullName>
    </submittedName>
</protein>
<gene>
    <name evidence="1" type="ORF">HHL27_11540</name>
</gene>
<evidence type="ECO:0000313" key="1">
    <source>
        <dbReference type="EMBL" id="NML94297.1"/>
    </source>
</evidence>
<dbReference type="PROSITE" id="PS51257">
    <property type="entry name" value="PROKAR_LIPOPROTEIN"/>
    <property type="match status" value="1"/>
</dbReference>
<dbReference type="PANTHER" id="PTHR12558:SF33">
    <property type="entry name" value="BLL7664 PROTEIN"/>
    <property type="match status" value="1"/>
</dbReference>
<dbReference type="Proteomes" id="UP000583556">
    <property type="component" value="Unassembled WGS sequence"/>
</dbReference>
<evidence type="ECO:0000313" key="2">
    <source>
        <dbReference type="Proteomes" id="UP000583556"/>
    </source>
</evidence>
<dbReference type="PANTHER" id="PTHR12558">
    <property type="entry name" value="CELL DIVISION CYCLE 16,23,27"/>
    <property type="match status" value="1"/>
</dbReference>
<sequence>MNSVNRLLAPAIGGLLLAVLAGCGEDPAKRFARAGQEFAHHDYLAAQADLAAALAAMPDDPRVLELHARNALAMGDGVAAGASLQKLPANRRPADFRLLVAEAALLREKPAEALAALGDDHSASGQRLRALALLGKGDKDAAAREFTAGVIAHPNDARLLAAAARYRLGEGDRIEARVLVDKALKADGGSLDAMIADGKVSTAEGDLSRALASYDKAARAYPGNLPALVGRAGVLGDLGRLDQLEQAIGALKGVGSDADVTYLSARLAAARGQWQKVRDLLQAAEGQLAERDDANVLYAQALVALGQPEQARARLAPLLLRHPENLVVRRELAKAQMAGGDNAGAVVTLRPFATSRTALPDDLRLLAKAAKDAGDVDIASFDARARFPSPRAMGALLANGDIAMRQGNWANAVDAYERILAATDGRNAMVLNNIAWAEGQLGNFDKAIGYGERALKEAPGNASVMDTLGWLLLQQGRDRARGVQLLRDAAAKAPQNPTIQRHYAEARKG</sequence>
<organism evidence="1 2">
    <name type="scientific">Novosphingobium olei</name>
    <dbReference type="NCBI Taxonomy" id="2728851"/>
    <lineage>
        <taxon>Bacteria</taxon>
        <taxon>Pseudomonadati</taxon>
        <taxon>Pseudomonadota</taxon>
        <taxon>Alphaproteobacteria</taxon>
        <taxon>Sphingomonadales</taxon>
        <taxon>Sphingomonadaceae</taxon>
        <taxon>Novosphingobium</taxon>
    </lineage>
</organism>
<keyword evidence="2" id="KW-1185">Reference proteome</keyword>
<dbReference type="Pfam" id="PF14559">
    <property type="entry name" value="TPR_19"/>
    <property type="match status" value="1"/>
</dbReference>
<accession>A0A7Y0GB64</accession>
<reference evidence="1 2" key="1">
    <citation type="submission" date="2020-04" db="EMBL/GenBank/DDBJ databases">
        <title>Novosphingobium sp. TW-4 isolated from soil.</title>
        <authorList>
            <person name="Dahal R.H."/>
            <person name="Chaudhary D.K."/>
        </authorList>
    </citation>
    <scope>NUCLEOTIDE SEQUENCE [LARGE SCALE GENOMIC DNA]</scope>
    <source>
        <strain evidence="1 2">TW-4</strain>
    </source>
</reference>
<dbReference type="InterPro" id="IPR019734">
    <property type="entry name" value="TPR_rpt"/>
</dbReference>
<dbReference type="Pfam" id="PF13432">
    <property type="entry name" value="TPR_16"/>
    <property type="match status" value="1"/>
</dbReference>
<dbReference type="EMBL" id="JABBGM010000004">
    <property type="protein sequence ID" value="NML94297.1"/>
    <property type="molecule type" value="Genomic_DNA"/>
</dbReference>
<dbReference type="InterPro" id="IPR011990">
    <property type="entry name" value="TPR-like_helical_dom_sf"/>
</dbReference>
<name>A0A7Y0GB64_9SPHN</name>
<dbReference type="Gene3D" id="1.25.40.10">
    <property type="entry name" value="Tetratricopeptide repeat domain"/>
    <property type="match status" value="2"/>
</dbReference>
<dbReference type="AlphaFoldDB" id="A0A7Y0GB64"/>
<dbReference type="SUPFAM" id="SSF48452">
    <property type="entry name" value="TPR-like"/>
    <property type="match status" value="3"/>
</dbReference>